<accession>A0ABZ2PK92</accession>
<dbReference type="EMBL" id="CP147846">
    <property type="protein sequence ID" value="WXG69587.1"/>
    <property type="molecule type" value="Genomic_DNA"/>
</dbReference>
<dbReference type="PANTHER" id="PTHR43798:SF31">
    <property type="entry name" value="AB HYDROLASE SUPERFAMILY PROTEIN YCLE"/>
    <property type="match status" value="1"/>
</dbReference>
<protein>
    <submittedName>
        <fullName evidence="3">Alpha/beta hydrolase</fullName>
    </submittedName>
</protein>
<proteinExistence type="predicted"/>
<evidence type="ECO:0000256" key="1">
    <source>
        <dbReference type="ARBA" id="ARBA00022801"/>
    </source>
</evidence>
<dbReference type="PRINTS" id="PR00111">
    <property type="entry name" value="ABHYDROLASE"/>
</dbReference>
<keyword evidence="4" id="KW-1185">Reference proteome</keyword>
<dbReference type="InterPro" id="IPR000073">
    <property type="entry name" value="AB_hydrolase_1"/>
</dbReference>
<name>A0ABZ2PK92_9NOCA</name>
<keyword evidence="1 3" id="KW-0378">Hydrolase</keyword>
<dbReference type="InterPro" id="IPR050266">
    <property type="entry name" value="AB_hydrolase_sf"/>
</dbReference>
<organism evidence="3 4">
    <name type="scientific">Rhodococcus sovatensis</name>
    <dbReference type="NCBI Taxonomy" id="1805840"/>
    <lineage>
        <taxon>Bacteria</taxon>
        <taxon>Bacillati</taxon>
        <taxon>Actinomycetota</taxon>
        <taxon>Actinomycetes</taxon>
        <taxon>Mycobacteriales</taxon>
        <taxon>Nocardiaceae</taxon>
        <taxon>Rhodococcus</taxon>
    </lineage>
</organism>
<gene>
    <name evidence="3" type="ORF">WDS16_03250</name>
</gene>
<dbReference type="SUPFAM" id="SSF53474">
    <property type="entry name" value="alpha/beta-Hydrolases"/>
    <property type="match status" value="1"/>
</dbReference>
<sequence>MARSTFVGELHLYEYRPVEADPSTPTVLLLHGIGGSARSCTPLAEQLAELGIHALCLDASGYGESSDPTSTSHDFVADVIQVADAFSPEAPITLLGTSWGGVIALATALSHPDRVAGLVLADSTRGSGTSPEKSAGMRERAQEMATRGAAAIAAERAPRLVAPGAEPAVVESVRTSMASVRRAGFGAAAKFMESTDHGPRLSDIACPTLVLVGESDEITGVAESRLLAERIPDARFHEIAGAGHVAIQEQPAVVAALVGDFVEGLS</sequence>
<dbReference type="PANTHER" id="PTHR43798">
    <property type="entry name" value="MONOACYLGLYCEROL LIPASE"/>
    <property type="match status" value="1"/>
</dbReference>
<dbReference type="InterPro" id="IPR029058">
    <property type="entry name" value="AB_hydrolase_fold"/>
</dbReference>
<reference evidence="3 4" key="1">
    <citation type="submission" date="2024-03" db="EMBL/GenBank/DDBJ databases">
        <title>Natural products discovery in diverse microorganisms through a two-stage MS feature dereplication strategy.</title>
        <authorList>
            <person name="Zhang R."/>
        </authorList>
    </citation>
    <scope>NUCLEOTIDE SEQUENCE [LARGE SCALE GENOMIC DNA]</scope>
    <source>
        <strain evidence="3 4">18930</strain>
    </source>
</reference>
<dbReference type="InterPro" id="IPR000639">
    <property type="entry name" value="Epox_hydrolase-like"/>
</dbReference>
<evidence type="ECO:0000313" key="4">
    <source>
        <dbReference type="Proteomes" id="UP001432000"/>
    </source>
</evidence>
<evidence type="ECO:0000259" key="2">
    <source>
        <dbReference type="Pfam" id="PF00561"/>
    </source>
</evidence>
<dbReference type="RefSeq" id="WP_338890456.1">
    <property type="nucleotide sequence ID" value="NZ_CP147846.1"/>
</dbReference>
<evidence type="ECO:0000313" key="3">
    <source>
        <dbReference type="EMBL" id="WXG69587.1"/>
    </source>
</evidence>
<dbReference type="Gene3D" id="3.40.50.1820">
    <property type="entry name" value="alpha/beta hydrolase"/>
    <property type="match status" value="1"/>
</dbReference>
<feature type="domain" description="AB hydrolase-1" evidence="2">
    <location>
        <begin position="25"/>
        <end position="247"/>
    </location>
</feature>
<dbReference type="Pfam" id="PF00561">
    <property type="entry name" value="Abhydrolase_1"/>
    <property type="match status" value="1"/>
</dbReference>
<dbReference type="PRINTS" id="PR00412">
    <property type="entry name" value="EPOXHYDRLASE"/>
</dbReference>
<dbReference type="Proteomes" id="UP001432000">
    <property type="component" value="Chromosome"/>
</dbReference>
<dbReference type="GO" id="GO:0016787">
    <property type="term" value="F:hydrolase activity"/>
    <property type="evidence" value="ECO:0007669"/>
    <property type="project" value="UniProtKB-KW"/>
</dbReference>